<evidence type="ECO:0000313" key="4">
    <source>
        <dbReference type="Ensembl" id="ENSPKIP00000033801.1"/>
    </source>
</evidence>
<evidence type="ECO:0008006" key="6">
    <source>
        <dbReference type="Google" id="ProtNLM"/>
    </source>
</evidence>
<evidence type="ECO:0000259" key="2">
    <source>
        <dbReference type="PROSITE" id="PS51183"/>
    </source>
</evidence>
<evidence type="ECO:0000256" key="1">
    <source>
        <dbReference type="ARBA" id="ARBA00022853"/>
    </source>
</evidence>
<reference evidence="4" key="1">
    <citation type="submission" date="2025-08" db="UniProtKB">
        <authorList>
            <consortium name="Ensembl"/>
        </authorList>
    </citation>
    <scope>IDENTIFICATION</scope>
</reference>
<feature type="domain" description="JmjC" evidence="3">
    <location>
        <begin position="144"/>
        <end position="262"/>
    </location>
</feature>
<dbReference type="GO" id="GO:0010468">
    <property type="term" value="P:regulation of gene expression"/>
    <property type="evidence" value="ECO:0007669"/>
    <property type="project" value="TreeGrafter"/>
</dbReference>
<dbReference type="GO" id="GO:0005634">
    <property type="term" value="C:nucleus"/>
    <property type="evidence" value="ECO:0007669"/>
    <property type="project" value="TreeGrafter"/>
</dbReference>
<dbReference type="GeneTree" id="ENSGT00940000159248"/>
<dbReference type="GO" id="GO:0032454">
    <property type="term" value="F:histone H3K9 demethylase activity"/>
    <property type="evidence" value="ECO:0007669"/>
    <property type="project" value="TreeGrafter"/>
</dbReference>
<name>A0A3B3SUK1_9TELE</name>
<dbReference type="Pfam" id="PF02375">
    <property type="entry name" value="JmjN"/>
    <property type="match status" value="1"/>
</dbReference>
<feature type="domain" description="JmjN" evidence="2">
    <location>
        <begin position="16"/>
        <end position="58"/>
    </location>
</feature>
<dbReference type="AlphaFoldDB" id="A0A3B3SUK1"/>
<proteinExistence type="predicted"/>
<organism evidence="4 5">
    <name type="scientific">Paramormyrops kingsleyae</name>
    <dbReference type="NCBI Taxonomy" id="1676925"/>
    <lineage>
        <taxon>Eukaryota</taxon>
        <taxon>Metazoa</taxon>
        <taxon>Chordata</taxon>
        <taxon>Craniata</taxon>
        <taxon>Vertebrata</taxon>
        <taxon>Euteleostomi</taxon>
        <taxon>Actinopterygii</taxon>
        <taxon>Neopterygii</taxon>
        <taxon>Teleostei</taxon>
        <taxon>Osteoglossocephala</taxon>
        <taxon>Osteoglossomorpha</taxon>
        <taxon>Osteoglossiformes</taxon>
        <taxon>Mormyridae</taxon>
        <taxon>Paramormyrops</taxon>
    </lineage>
</organism>
<evidence type="ECO:0000259" key="3">
    <source>
        <dbReference type="PROSITE" id="PS51184"/>
    </source>
</evidence>
<dbReference type="PANTHER" id="PTHR10694:SF7">
    <property type="entry name" value="[HISTONE H3]-TRIMETHYL-L-LYSINE(9) DEMETHYLASE"/>
    <property type="match status" value="1"/>
</dbReference>
<dbReference type="SUPFAM" id="SSF51197">
    <property type="entry name" value="Clavaminate synthase-like"/>
    <property type="match status" value="1"/>
</dbReference>
<keyword evidence="1" id="KW-0156">Chromatin regulator</keyword>
<dbReference type="PANTHER" id="PTHR10694">
    <property type="entry name" value="LYSINE-SPECIFIC DEMETHYLASE"/>
    <property type="match status" value="1"/>
</dbReference>
<dbReference type="Pfam" id="PF02373">
    <property type="entry name" value="JmjC"/>
    <property type="match status" value="1"/>
</dbReference>
<dbReference type="GO" id="GO:0000785">
    <property type="term" value="C:chromatin"/>
    <property type="evidence" value="ECO:0007669"/>
    <property type="project" value="TreeGrafter"/>
</dbReference>
<dbReference type="Proteomes" id="UP000261540">
    <property type="component" value="Unplaced"/>
</dbReference>
<dbReference type="InterPro" id="IPR003349">
    <property type="entry name" value="JmjN"/>
</dbReference>
<dbReference type="PROSITE" id="PS51183">
    <property type="entry name" value="JMJN"/>
    <property type="match status" value="1"/>
</dbReference>
<dbReference type="InterPro" id="IPR003347">
    <property type="entry name" value="JmjC_dom"/>
</dbReference>
<protein>
    <recommendedName>
        <fullName evidence="6">Lysine (K)-specific demethylase 4B</fullName>
    </recommendedName>
</protein>
<accession>A0A3B3SUK1</accession>
<dbReference type="FunFam" id="2.60.120.650:FF:000071">
    <property type="entry name" value="Lysine (K)-specific demethylase 4B"/>
    <property type="match status" value="1"/>
</dbReference>
<dbReference type="STRING" id="1676925.ENSPKIP00000033801"/>
<sequence length="262" mass="29944">MSLESPSQAPNASCKIMTFRPTMEEFRDFVKYIAYIETQGAHRAGLAKVIPPKEWKPRQSYETVEEMVIPAPIMQVVTGQSGLFTQYNIQKKSMTVGEYRKLANSKKYCTPCHKDFDDLERKYWKNLTFVSPIYGADISGSLYDENISEWNIGHLNTLLDMVEQECGIVIEGVNTPYLYFGMWKTTFAWHTEDMDLYSINYLHFGEPKSWLHSKYECVTAERQGCPILKASSNAVQKCTPLLPSRVGSIRWIPGSPTCPSIH</sequence>
<reference evidence="4" key="2">
    <citation type="submission" date="2025-09" db="UniProtKB">
        <authorList>
            <consortium name="Ensembl"/>
        </authorList>
    </citation>
    <scope>IDENTIFICATION</scope>
</reference>
<dbReference type="SMART" id="SM00558">
    <property type="entry name" value="JmjC"/>
    <property type="match status" value="1"/>
</dbReference>
<keyword evidence="5" id="KW-1185">Reference proteome</keyword>
<dbReference type="PROSITE" id="PS51184">
    <property type="entry name" value="JMJC"/>
    <property type="match status" value="1"/>
</dbReference>
<evidence type="ECO:0000313" key="5">
    <source>
        <dbReference type="Proteomes" id="UP000261540"/>
    </source>
</evidence>
<dbReference type="Ensembl" id="ENSPKIT00000014696.1">
    <property type="protein sequence ID" value="ENSPKIP00000033801.1"/>
    <property type="gene ID" value="ENSPKIG00000013379.1"/>
</dbReference>
<dbReference type="Gene3D" id="2.60.120.650">
    <property type="entry name" value="Cupin"/>
    <property type="match status" value="1"/>
</dbReference>
<dbReference type="SMART" id="SM00545">
    <property type="entry name" value="JmjN"/>
    <property type="match status" value="1"/>
</dbReference>